<dbReference type="InterPro" id="IPR020846">
    <property type="entry name" value="MFS_dom"/>
</dbReference>
<feature type="compositionally biased region" description="Polar residues" evidence="8">
    <location>
        <begin position="54"/>
        <end position="64"/>
    </location>
</feature>
<reference evidence="12" key="3">
    <citation type="journal article" date="2018" name="Mol. Plant Microbe Interact.">
        <title>Genome sequence resources for the wheat stripe rust pathogen (Puccinia striiformis f. sp. tritici) and the barley stripe rust pathogen (Puccinia striiformis f. sp. hordei).</title>
        <authorList>
            <person name="Xia C."/>
            <person name="Wang M."/>
            <person name="Yin C."/>
            <person name="Cornejo O.E."/>
            <person name="Hulbert S.H."/>
            <person name="Chen X."/>
        </authorList>
    </citation>
    <scope>NUCLEOTIDE SEQUENCE [LARGE SCALE GENOMIC DNA]</scope>
    <source>
        <strain evidence="12">93TX-2</strain>
    </source>
</reference>
<keyword evidence="12" id="KW-1185">Reference proteome</keyword>
<evidence type="ECO:0000256" key="2">
    <source>
        <dbReference type="ARBA" id="ARBA00010992"/>
    </source>
</evidence>
<feature type="transmembrane region" description="Helical" evidence="9">
    <location>
        <begin position="420"/>
        <end position="441"/>
    </location>
</feature>
<feature type="transmembrane region" description="Helical" evidence="9">
    <location>
        <begin position="516"/>
        <end position="533"/>
    </location>
</feature>
<proteinExistence type="inferred from homology"/>
<feature type="transmembrane region" description="Helical" evidence="9">
    <location>
        <begin position="328"/>
        <end position="351"/>
    </location>
</feature>
<feature type="transmembrane region" description="Helical" evidence="9">
    <location>
        <begin position="453"/>
        <end position="476"/>
    </location>
</feature>
<dbReference type="VEuPathDB" id="FungiDB:PSHT_08442"/>
<dbReference type="PANTHER" id="PTHR48020:SF26">
    <property type="entry name" value="MYO-INOSITOL TRANSPORTER, PUTATIVE (AFU_ORTHOLOGUE AFUA_4G01560)-RELATED"/>
    <property type="match status" value="1"/>
</dbReference>
<evidence type="ECO:0000256" key="5">
    <source>
        <dbReference type="ARBA" id="ARBA00022989"/>
    </source>
</evidence>
<dbReference type="OrthoDB" id="5290825at2759"/>
<dbReference type="InterPro" id="IPR005828">
    <property type="entry name" value="MFS_sugar_transport-like"/>
</dbReference>
<feature type="transmembrane region" description="Helical" evidence="9">
    <location>
        <begin position="134"/>
        <end position="152"/>
    </location>
</feature>
<evidence type="ECO:0000256" key="1">
    <source>
        <dbReference type="ARBA" id="ARBA00004141"/>
    </source>
</evidence>
<sequence>MTELKTTGEKHESLSGDLHNEHASKEAPPAFDPEFQRIAELSAKLENRSPASPPKNSSNRPWSSTHTNLKNQFQFFCSKNPPRESGRSHLVVENFKRGAILAADPEDLNRIPGISDEERQFIEWESTRRWKQPMMMYFIAVISSMAAIVQGMDEAVVNGAQIFYYDRFGIPTDGTNKTALIQGLVNSAPYLCCAVFACWITDPMNRLLGRRGVIFWSCFIAGAASIWEAFTYSWPQLFVARLALGLGIGPKSATAPIYTAECSPAPIRAPWSCNGRWYALLLSQFCTGLRYIKISSDQSSPVLLRITAFGIALGDVVSVIFVDVDANVGWRLMLGSTVVAPVIVCCMIYYAPESPRWYMSKGRVADAYHAMRKLRFCDLQASRDLFYIAKLLEIENESLQGRNLLTDMWRVPRVRRAAQASGLVMFMQQFCGVNVIAYYSSQVFIEAGFNRKAALLTTMGTGLVNWIFAIPALYTIDTFGRRNLLLTTFPAMAVCLLATGMAFYIPNDGPDDHRRVGVVAASIYLYMAFYSPGEGPVPFTYSAEAFPLYIRDFGMSYATAVCWFFNFILAITFPLMLTAFKPQGAFGWYAGWCIIGWVAVFFTLPETKALTLEELDYVFSVPTAKHASYQVKNLMWCIKKYILRQPVKPLPPLYQLNLSVKN</sequence>
<keyword evidence="4 9" id="KW-0812">Transmembrane</keyword>
<keyword evidence="6 9" id="KW-0472">Membrane</keyword>
<dbReference type="EMBL" id="PKSM01000110">
    <property type="protein sequence ID" value="POW11534.1"/>
    <property type="molecule type" value="Genomic_DNA"/>
</dbReference>
<dbReference type="Pfam" id="PF00083">
    <property type="entry name" value="Sugar_tr"/>
    <property type="match status" value="2"/>
</dbReference>
<dbReference type="Gene3D" id="1.20.1250.20">
    <property type="entry name" value="MFS general substrate transporter like domains"/>
    <property type="match status" value="1"/>
</dbReference>
<dbReference type="SUPFAM" id="SSF103473">
    <property type="entry name" value="MFS general substrate transporter"/>
    <property type="match status" value="1"/>
</dbReference>
<dbReference type="InterPro" id="IPR036259">
    <property type="entry name" value="MFS_trans_sf"/>
</dbReference>
<gene>
    <name evidence="11" type="ORF">PSHT_08442</name>
</gene>
<dbReference type="Proteomes" id="UP000238274">
    <property type="component" value="Unassembled WGS sequence"/>
</dbReference>
<evidence type="ECO:0000256" key="3">
    <source>
        <dbReference type="ARBA" id="ARBA00022448"/>
    </source>
</evidence>
<protein>
    <recommendedName>
        <fullName evidence="10">Major facilitator superfamily (MFS) profile domain-containing protein</fullName>
    </recommendedName>
</protein>
<dbReference type="InterPro" id="IPR003663">
    <property type="entry name" value="Sugar/inositol_transpt"/>
</dbReference>
<dbReference type="GO" id="GO:0015798">
    <property type="term" value="P:myo-inositol transport"/>
    <property type="evidence" value="ECO:0007669"/>
    <property type="project" value="UniProtKB-ARBA"/>
</dbReference>
<comment type="catalytic activity">
    <reaction evidence="7">
        <text>myo-inositol(out) + H(+)(out) = myo-inositol(in) + H(+)(in)</text>
        <dbReference type="Rhea" id="RHEA:60364"/>
        <dbReference type="ChEBI" id="CHEBI:15378"/>
        <dbReference type="ChEBI" id="CHEBI:17268"/>
    </reaction>
</comment>
<dbReference type="GO" id="GO:0015791">
    <property type="term" value="P:polyol transmembrane transport"/>
    <property type="evidence" value="ECO:0007669"/>
    <property type="project" value="UniProtKB-ARBA"/>
</dbReference>
<organism evidence="11 12">
    <name type="scientific">Puccinia striiformis</name>
    <dbReference type="NCBI Taxonomy" id="27350"/>
    <lineage>
        <taxon>Eukaryota</taxon>
        <taxon>Fungi</taxon>
        <taxon>Dikarya</taxon>
        <taxon>Basidiomycota</taxon>
        <taxon>Pucciniomycotina</taxon>
        <taxon>Pucciniomycetes</taxon>
        <taxon>Pucciniales</taxon>
        <taxon>Pucciniaceae</taxon>
        <taxon>Puccinia</taxon>
    </lineage>
</organism>
<evidence type="ECO:0000256" key="8">
    <source>
        <dbReference type="SAM" id="MobiDB-lite"/>
    </source>
</evidence>
<evidence type="ECO:0000256" key="9">
    <source>
        <dbReference type="SAM" id="Phobius"/>
    </source>
</evidence>
<evidence type="ECO:0000313" key="11">
    <source>
        <dbReference type="EMBL" id="POW11534.1"/>
    </source>
</evidence>
<comment type="similarity">
    <text evidence="2">Belongs to the major facilitator superfamily. Sugar transporter (TC 2.A.1.1) family.</text>
</comment>
<keyword evidence="3" id="KW-0813">Transport</keyword>
<evidence type="ECO:0000256" key="7">
    <source>
        <dbReference type="ARBA" id="ARBA00049119"/>
    </source>
</evidence>
<feature type="transmembrane region" description="Helical" evidence="9">
    <location>
        <begin position="213"/>
        <end position="234"/>
    </location>
</feature>
<feature type="domain" description="Major facilitator superfamily (MFS) profile" evidence="10">
    <location>
        <begin position="139"/>
        <end position="608"/>
    </location>
</feature>
<feature type="transmembrane region" description="Helical" evidence="9">
    <location>
        <begin position="554"/>
        <end position="580"/>
    </location>
</feature>
<name>A0A2S4VPR6_9BASI</name>
<dbReference type="GO" id="GO:0022857">
    <property type="term" value="F:transmembrane transporter activity"/>
    <property type="evidence" value="ECO:0007669"/>
    <property type="project" value="InterPro"/>
</dbReference>
<feature type="transmembrane region" description="Helical" evidence="9">
    <location>
        <begin position="483"/>
        <end position="504"/>
    </location>
</feature>
<reference evidence="11 12" key="1">
    <citation type="submission" date="2017-12" db="EMBL/GenBank/DDBJ databases">
        <title>Gene loss provides genomic basis for host adaptation in cereal stripe rust fungi.</title>
        <authorList>
            <person name="Xia C."/>
        </authorList>
    </citation>
    <scope>NUCLEOTIDE SEQUENCE [LARGE SCALE GENOMIC DNA]</scope>
    <source>
        <strain evidence="11 12">93TX-2</strain>
    </source>
</reference>
<accession>A0A2S4VPR6</accession>
<dbReference type="VEuPathDB" id="FungiDB:PSTT_16465"/>
<evidence type="ECO:0000256" key="4">
    <source>
        <dbReference type="ARBA" id="ARBA00022692"/>
    </source>
</evidence>
<keyword evidence="5 9" id="KW-1133">Transmembrane helix</keyword>
<feature type="transmembrane region" description="Helical" evidence="9">
    <location>
        <begin position="179"/>
        <end position="201"/>
    </location>
</feature>
<comment type="subcellular location">
    <subcellularLocation>
        <location evidence="1">Membrane</location>
        <topology evidence="1">Multi-pass membrane protein</topology>
    </subcellularLocation>
</comment>
<dbReference type="FunFam" id="1.20.1250.20:FF:000100">
    <property type="entry name" value="MFS sugar transporter, putative"/>
    <property type="match status" value="1"/>
</dbReference>
<evidence type="ECO:0000259" key="10">
    <source>
        <dbReference type="PROSITE" id="PS50850"/>
    </source>
</evidence>
<dbReference type="PROSITE" id="PS50850">
    <property type="entry name" value="MFS"/>
    <property type="match status" value="1"/>
</dbReference>
<dbReference type="AlphaFoldDB" id="A0A2S4VPR6"/>
<dbReference type="PANTHER" id="PTHR48020">
    <property type="entry name" value="PROTON MYO-INOSITOL COTRANSPORTER"/>
    <property type="match status" value="1"/>
</dbReference>
<feature type="region of interest" description="Disordered" evidence="8">
    <location>
        <begin position="1"/>
        <end position="64"/>
    </location>
</feature>
<evidence type="ECO:0000256" key="6">
    <source>
        <dbReference type="ARBA" id="ARBA00023136"/>
    </source>
</evidence>
<feature type="compositionally biased region" description="Basic and acidic residues" evidence="8">
    <location>
        <begin position="1"/>
        <end position="25"/>
    </location>
</feature>
<reference evidence="12" key="2">
    <citation type="journal article" date="2018" name="BMC Genomics">
        <title>Genomic insights into host adaptation between the wheat stripe rust pathogen (Puccinia striiformis f. sp. tritici) and the barley stripe rust pathogen (Puccinia striiformis f. sp. hordei).</title>
        <authorList>
            <person name="Xia C."/>
            <person name="Wang M."/>
            <person name="Yin C."/>
            <person name="Cornejo O.E."/>
            <person name="Hulbert S.H."/>
            <person name="Chen X."/>
        </authorList>
    </citation>
    <scope>NUCLEOTIDE SEQUENCE [LARGE SCALE GENOMIC DNA]</scope>
    <source>
        <strain evidence="12">93TX-2</strain>
    </source>
</reference>
<feature type="transmembrane region" description="Helical" evidence="9">
    <location>
        <begin position="586"/>
        <end position="604"/>
    </location>
</feature>
<dbReference type="PRINTS" id="PR00171">
    <property type="entry name" value="SUGRTRNSPORT"/>
</dbReference>
<dbReference type="GO" id="GO:0016020">
    <property type="term" value="C:membrane"/>
    <property type="evidence" value="ECO:0007669"/>
    <property type="project" value="UniProtKB-SubCell"/>
</dbReference>
<dbReference type="InterPro" id="IPR050814">
    <property type="entry name" value="Myo-inositol_Transporter"/>
</dbReference>
<comment type="caution">
    <text evidence="11">The sequence shown here is derived from an EMBL/GenBank/DDBJ whole genome shotgun (WGS) entry which is preliminary data.</text>
</comment>
<evidence type="ECO:0000313" key="12">
    <source>
        <dbReference type="Proteomes" id="UP000238274"/>
    </source>
</evidence>